<feature type="region of interest" description="Disordered" evidence="1">
    <location>
        <begin position="21"/>
        <end position="97"/>
    </location>
</feature>
<keyword evidence="4" id="KW-1185">Reference proteome</keyword>
<name>A0A5C4NCK0_9RHOB</name>
<feature type="compositionally biased region" description="Polar residues" evidence="1">
    <location>
        <begin position="61"/>
        <end position="73"/>
    </location>
</feature>
<sequence length="190" mass="20412">MTNTTTRIGLTLALALVGLGGAGRAQEVSGEPPTSEATPELITPEIDAPALPSMTEEAAQEPTSGAAGSSAFNDLTPPDMSAPRSASEYRTCPDREERPAWAERLEGREAVRSLLLSEIYKARSYEQIVATGDCSCAVKAPSWAAAEAEYQENYAALDLVAVREARGEFQRLSGSFHHEARRICRAQGNW</sequence>
<feature type="chain" id="PRO_5022695169" description="DUF1311 domain-containing protein" evidence="2">
    <location>
        <begin position="26"/>
        <end position="190"/>
    </location>
</feature>
<dbReference type="Proteomes" id="UP000305709">
    <property type="component" value="Unassembled WGS sequence"/>
</dbReference>
<protein>
    <recommendedName>
        <fullName evidence="5">DUF1311 domain-containing protein</fullName>
    </recommendedName>
</protein>
<dbReference type="OrthoDB" id="7854171at2"/>
<reference evidence="3 4" key="1">
    <citation type="submission" date="2019-06" db="EMBL/GenBank/DDBJ databases">
        <authorList>
            <person name="Jiang L."/>
        </authorList>
    </citation>
    <scope>NUCLEOTIDE SEQUENCE [LARGE SCALE GENOMIC DNA]</scope>
    <source>
        <strain evidence="3 4">YIM 48858</strain>
    </source>
</reference>
<feature type="signal peptide" evidence="2">
    <location>
        <begin position="1"/>
        <end position="25"/>
    </location>
</feature>
<proteinExistence type="predicted"/>
<dbReference type="AlphaFoldDB" id="A0A5C4NCK0"/>
<evidence type="ECO:0008006" key="5">
    <source>
        <dbReference type="Google" id="ProtNLM"/>
    </source>
</evidence>
<accession>A0A5C4NCK0</accession>
<dbReference type="EMBL" id="VDFV01000033">
    <property type="protein sequence ID" value="TNC66412.1"/>
    <property type="molecule type" value="Genomic_DNA"/>
</dbReference>
<evidence type="ECO:0000313" key="3">
    <source>
        <dbReference type="EMBL" id="TNC66412.1"/>
    </source>
</evidence>
<gene>
    <name evidence="3" type="ORF">FHG71_16635</name>
</gene>
<comment type="caution">
    <text evidence="3">The sequence shown here is derived from an EMBL/GenBank/DDBJ whole genome shotgun (WGS) entry which is preliminary data.</text>
</comment>
<evidence type="ECO:0000256" key="2">
    <source>
        <dbReference type="SAM" id="SignalP"/>
    </source>
</evidence>
<organism evidence="3 4">
    <name type="scientific">Rubellimicrobium roseum</name>
    <dbReference type="NCBI Taxonomy" id="687525"/>
    <lineage>
        <taxon>Bacteria</taxon>
        <taxon>Pseudomonadati</taxon>
        <taxon>Pseudomonadota</taxon>
        <taxon>Alphaproteobacteria</taxon>
        <taxon>Rhodobacterales</taxon>
        <taxon>Roseobacteraceae</taxon>
        <taxon>Rubellimicrobium</taxon>
    </lineage>
</organism>
<keyword evidence="2" id="KW-0732">Signal</keyword>
<dbReference type="RefSeq" id="WP_139082828.1">
    <property type="nucleotide sequence ID" value="NZ_VDFV01000033.1"/>
</dbReference>
<evidence type="ECO:0000256" key="1">
    <source>
        <dbReference type="SAM" id="MobiDB-lite"/>
    </source>
</evidence>
<evidence type="ECO:0000313" key="4">
    <source>
        <dbReference type="Proteomes" id="UP000305709"/>
    </source>
</evidence>